<dbReference type="PROSITE" id="PS51257">
    <property type="entry name" value="PROKAR_LIPOPROTEIN"/>
    <property type="match status" value="1"/>
</dbReference>
<dbReference type="InterPro" id="IPR036680">
    <property type="entry name" value="SPOR-like_sf"/>
</dbReference>
<organism evidence="8 9">
    <name type="scientific">Crenobacter luteus</name>
    <dbReference type="NCBI Taxonomy" id="1452487"/>
    <lineage>
        <taxon>Bacteria</taxon>
        <taxon>Pseudomonadati</taxon>
        <taxon>Pseudomonadota</taxon>
        <taxon>Betaproteobacteria</taxon>
        <taxon>Neisseriales</taxon>
        <taxon>Neisseriaceae</taxon>
        <taxon>Crenobacter</taxon>
    </lineage>
</organism>
<dbReference type="GO" id="GO:0000270">
    <property type="term" value="P:peptidoglycan metabolic process"/>
    <property type="evidence" value="ECO:0007669"/>
    <property type="project" value="UniProtKB-UniRule"/>
</dbReference>
<dbReference type="GO" id="GO:0071555">
    <property type="term" value="P:cell wall organization"/>
    <property type="evidence" value="ECO:0007669"/>
    <property type="project" value="UniProtKB-KW"/>
</dbReference>
<accession>A0A165EK75</accession>
<dbReference type="GO" id="GO:0005886">
    <property type="term" value="C:plasma membrane"/>
    <property type="evidence" value="ECO:0007669"/>
    <property type="project" value="UniProtKB-SubCell"/>
</dbReference>
<feature type="chain" id="PRO_5009986266" description="Endolytic peptidoglycan transglycosylase RlpA" evidence="6">
    <location>
        <begin position="29"/>
        <end position="288"/>
    </location>
</feature>
<keyword evidence="4" id="KW-0449">Lipoprotein</keyword>
<comment type="caution">
    <text evidence="8">The sequence shown here is derived from an EMBL/GenBank/DDBJ whole genome shotgun (WGS) entry which is preliminary data.</text>
</comment>
<protein>
    <recommendedName>
        <fullName evidence="4">Endolytic peptidoglycan transglycosylase RlpA</fullName>
        <ecNumber evidence="4">4.2.2.-</ecNumber>
    </recommendedName>
</protein>
<proteinExistence type="inferred from homology"/>
<dbReference type="GO" id="GO:0008932">
    <property type="term" value="F:lytic endotransglycosylase activity"/>
    <property type="evidence" value="ECO:0007669"/>
    <property type="project" value="UniProtKB-UniRule"/>
</dbReference>
<dbReference type="PROSITE" id="PS51724">
    <property type="entry name" value="SPOR"/>
    <property type="match status" value="1"/>
</dbReference>
<dbReference type="Gene3D" id="2.40.40.10">
    <property type="entry name" value="RlpA-like domain"/>
    <property type="match status" value="1"/>
</dbReference>
<evidence type="ECO:0000256" key="4">
    <source>
        <dbReference type="HAMAP-Rule" id="MF_02071"/>
    </source>
</evidence>
<comment type="function">
    <text evidence="4">Lytic transglycosylase with a strong preference for naked glycan strands that lack stem peptides.</text>
</comment>
<keyword evidence="2 4" id="KW-0456">Lyase</keyword>
<feature type="domain" description="SPOR" evidence="7">
    <location>
        <begin position="213"/>
        <end position="288"/>
    </location>
</feature>
<keyword evidence="4" id="KW-0472">Membrane</keyword>
<gene>
    <name evidence="4" type="primary">rlpA</name>
    <name evidence="8" type="ORF">AVW16_03920</name>
</gene>
<dbReference type="AlphaFoldDB" id="A0A165EK75"/>
<comment type="similarity">
    <text evidence="4 5">Belongs to the RlpA family.</text>
</comment>
<dbReference type="EMBL" id="LQQU01000060">
    <property type="protein sequence ID" value="KZE24974.1"/>
    <property type="molecule type" value="Genomic_DNA"/>
</dbReference>
<dbReference type="SUPFAM" id="SSF110997">
    <property type="entry name" value="Sporulation related repeat"/>
    <property type="match status" value="1"/>
</dbReference>
<dbReference type="Gene3D" id="3.30.70.1070">
    <property type="entry name" value="Sporulation related repeat"/>
    <property type="match status" value="1"/>
</dbReference>
<name>A0A165EK75_9NEIS</name>
<evidence type="ECO:0000256" key="2">
    <source>
        <dbReference type="ARBA" id="ARBA00023239"/>
    </source>
</evidence>
<evidence type="ECO:0000256" key="1">
    <source>
        <dbReference type="ARBA" id="ARBA00022729"/>
    </source>
</evidence>
<dbReference type="OrthoDB" id="9779128at2"/>
<evidence type="ECO:0000313" key="8">
    <source>
        <dbReference type="EMBL" id="KZE24974.1"/>
    </source>
</evidence>
<dbReference type="Pfam" id="PF05036">
    <property type="entry name" value="SPOR"/>
    <property type="match status" value="1"/>
</dbReference>
<reference evidence="9" key="1">
    <citation type="submission" date="2016-01" db="EMBL/GenBank/DDBJ databases">
        <title>Draft genome of Chromobacterium sp. F49.</title>
        <authorList>
            <person name="Hong K.W."/>
        </authorList>
    </citation>
    <scope>NUCLEOTIDE SEQUENCE [LARGE SCALE GENOMIC DNA]</scope>
    <source>
        <strain evidence="9">CN10</strain>
    </source>
</reference>
<sequence length="288" mass="31594">MQPVFRWLWLVLVSIVLVACSTVKPASASNQSSTKSPKKVAVKKSKGGAYFQNDGPADHIPVNLDLVPDAIPQNEPLIKAANRPYSALGMSFTPVTDARPYKAHGRVSWYGKQFHGRKTTSGERYDMFAMTAAHPTLPIPSYARVTNPKNGKSVVVRINDRGPFHKGRLMDLSYAAAHRLGFINAGSADMIVERVWPGSNGDDVVTQPNRIQEAKAQPVFLQLGSYTKLSSAEAKLSQMQDKLDDRLERKLRIVNQEGAYRVRLGPFDSKSAANEAAQAIKVNPVLAL</sequence>
<keyword evidence="3 4" id="KW-0961">Cell wall biogenesis/degradation</keyword>
<dbReference type="InterPro" id="IPR036908">
    <property type="entry name" value="RlpA-like_sf"/>
</dbReference>
<dbReference type="Proteomes" id="UP000076625">
    <property type="component" value="Unassembled WGS sequence"/>
</dbReference>
<dbReference type="GO" id="GO:0042834">
    <property type="term" value="F:peptidoglycan binding"/>
    <property type="evidence" value="ECO:0007669"/>
    <property type="project" value="InterPro"/>
</dbReference>
<feature type="signal peptide" evidence="6">
    <location>
        <begin position="1"/>
        <end position="28"/>
    </location>
</feature>
<dbReference type="InterPro" id="IPR009009">
    <property type="entry name" value="RlpA-like_DPBB"/>
</dbReference>
<comment type="subcellular location">
    <subcellularLocation>
        <location evidence="4">Cell membrane</location>
        <topology evidence="4">Lipid-anchor</topology>
    </subcellularLocation>
</comment>
<keyword evidence="4" id="KW-0564">Palmitate</keyword>
<keyword evidence="4" id="KW-1003">Cell membrane</keyword>
<dbReference type="FunFam" id="2.40.40.10:FF:000003">
    <property type="entry name" value="Endolytic peptidoglycan transglycosylase RlpA"/>
    <property type="match status" value="1"/>
</dbReference>
<evidence type="ECO:0000256" key="3">
    <source>
        <dbReference type="ARBA" id="ARBA00023316"/>
    </source>
</evidence>
<dbReference type="CDD" id="cd22268">
    <property type="entry name" value="DPBB_RlpA-like"/>
    <property type="match status" value="1"/>
</dbReference>
<dbReference type="Pfam" id="PF03330">
    <property type="entry name" value="DPBB_1"/>
    <property type="match status" value="1"/>
</dbReference>
<dbReference type="PANTHER" id="PTHR34183:SF1">
    <property type="entry name" value="ENDOLYTIC PEPTIDOGLYCAN TRANSGLYCOSYLASE RLPA"/>
    <property type="match status" value="1"/>
</dbReference>
<dbReference type="HAMAP" id="MF_02071">
    <property type="entry name" value="RlpA"/>
    <property type="match status" value="1"/>
</dbReference>
<dbReference type="NCBIfam" id="TIGR00413">
    <property type="entry name" value="rlpA"/>
    <property type="match status" value="1"/>
</dbReference>
<dbReference type="EC" id="4.2.2.-" evidence="4"/>
<evidence type="ECO:0000259" key="7">
    <source>
        <dbReference type="PROSITE" id="PS51724"/>
    </source>
</evidence>
<dbReference type="STRING" id="1452487.AVW16_03920"/>
<dbReference type="SUPFAM" id="SSF50685">
    <property type="entry name" value="Barwin-like endoglucanases"/>
    <property type="match status" value="1"/>
</dbReference>
<evidence type="ECO:0000256" key="6">
    <source>
        <dbReference type="SAM" id="SignalP"/>
    </source>
</evidence>
<evidence type="ECO:0000313" key="9">
    <source>
        <dbReference type="Proteomes" id="UP000076625"/>
    </source>
</evidence>
<keyword evidence="9" id="KW-1185">Reference proteome</keyword>
<dbReference type="InterPro" id="IPR007730">
    <property type="entry name" value="SPOR-like_dom"/>
</dbReference>
<evidence type="ECO:0000256" key="5">
    <source>
        <dbReference type="RuleBase" id="RU003495"/>
    </source>
</evidence>
<dbReference type="PANTHER" id="PTHR34183">
    <property type="entry name" value="ENDOLYTIC PEPTIDOGLYCAN TRANSGLYCOSYLASE RLPA"/>
    <property type="match status" value="1"/>
</dbReference>
<dbReference type="RefSeq" id="WP_066614910.1">
    <property type="nucleotide sequence ID" value="NZ_LQQU01000060.1"/>
</dbReference>
<dbReference type="InterPro" id="IPR012997">
    <property type="entry name" value="RplA"/>
</dbReference>
<keyword evidence="1 6" id="KW-0732">Signal</keyword>
<dbReference type="InterPro" id="IPR034718">
    <property type="entry name" value="RlpA"/>
</dbReference>